<comment type="caution">
    <text evidence="2">The sequence shown here is derived from an EMBL/GenBank/DDBJ whole genome shotgun (WGS) entry which is preliminary data.</text>
</comment>
<keyword evidence="3" id="KW-1185">Reference proteome</keyword>
<dbReference type="EMBL" id="JOKJ01000016">
    <property type="protein sequence ID" value="KEQ06345.1"/>
    <property type="molecule type" value="Genomic_DNA"/>
</dbReference>
<dbReference type="OrthoDB" id="8379670at2"/>
<feature type="compositionally biased region" description="Basic and acidic residues" evidence="1">
    <location>
        <begin position="117"/>
        <end position="132"/>
    </location>
</feature>
<proteinExistence type="predicted"/>
<protein>
    <submittedName>
        <fullName evidence="2">Uncharacterized protein</fullName>
    </submittedName>
</protein>
<accession>A0A922P0Z6</accession>
<organism evidence="2 3">
    <name type="scientific">Pseudorhizobium pelagicum</name>
    <dbReference type="NCBI Taxonomy" id="1509405"/>
    <lineage>
        <taxon>Bacteria</taxon>
        <taxon>Pseudomonadati</taxon>
        <taxon>Pseudomonadota</taxon>
        <taxon>Alphaproteobacteria</taxon>
        <taxon>Hyphomicrobiales</taxon>
        <taxon>Rhizobiaceae</taxon>
        <taxon>Rhizobium/Agrobacterium group</taxon>
        <taxon>Pseudorhizobium</taxon>
    </lineage>
</organism>
<feature type="region of interest" description="Disordered" evidence="1">
    <location>
        <begin position="105"/>
        <end position="132"/>
    </location>
</feature>
<reference evidence="2 3" key="1">
    <citation type="submission" date="2014-06" db="EMBL/GenBank/DDBJ databases">
        <title>Rhizobium pelagicum/R2-400B4.</title>
        <authorList>
            <person name="Kimes N.E."/>
            <person name="Lopez-Perez M."/>
        </authorList>
    </citation>
    <scope>NUCLEOTIDE SEQUENCE [LARGE SCALE GENOMIC DNA]</scope>
    <source>
        <strain evidence="2 3">R2-400B4</strain>
    </source>
</reference>
<name>A0A922P0Z6_9HYPH</name>
<evidence type="ECO:0000256" key="1">
    <source>
        <dbReference type="SAM" id="MobiDB-lite"/>
    </source>
</evidence>
<dbReference type="AlphaFoldDB" id="A0A922P0Z6"/>
<evidence type="ECO:0000313" key="2">
    <source>
        <dbReference type="EMBL" id="KEQ06345.1"/>
    </source>
</evidence>
<gene>
    <name evidence="2" type="ORF">GV68_06645</name>
</gene>
<dbReference type="Proteomes" id="UP000052167">
    <property type="component" value="Unassembled WGS sequence"/>
</dbReference>
<sequence length="132" mass="15278">MARSAEECRRIIEEEDRQPYMPGYTWGEFSRLAPRQKSREFQKLTQRVTSFMGCWKTCDLSACRRARACRGFLTEAQYKAGYHDAFPPCIGPRGERHQEALNNWRPAFGVPPEEDDGPKYDGRPSDRGEEVT</sequence>
<evidence type="ECO:0000313" key="3">
    <source>
        <dbReference type="Proteomes" id="UP000052167"/>
    </source>
</evidence>
<dbReference type="RefSeq" id="WP_037166242.1">
    <property type="nucleotide sequence ID" value="NZ_CAJXID010000015.1"/>
</dbReference>